<comment type="caution">
    <text evidence="2">The sequence shown here is derived from an EMBL/GenBank/DDBJ whole genome shotgun (WGS) entry which is preliminary data.</text>
</comment>
<reference evidence="2 3" key="1">
    <citation type="submission" date="2019-10" db="EMBL/GenBank/DDBJ databases">
        <title>Description of Paenibacillus humi sp. nov.</title>
        <authorList>
            <person name="Carlier A."/>
            <person name="Qi S."/>
        </authorList>
    </citation>
    <scope>NUCLEOTIDE SEQUENCE [LARGE SCALE GENOMIC DNA]</scope>
    <source>
        <strain evidence="2 3">LMG 31461</strain>
    </source>
</reference>
<gene>
    <name evidence="2" type="ORF">GC096_11935</name>
</gene>
<dbReference type="PROSITE" id="PS51186">
    <property type="entry name" value="GNAT"/>
    <property type="match status" value="1"/>
</dbReference>
<accession>A0ABX1X8N6</accession>
<dbReference type="InterPro" id="IPR000182">
    <property type="entry name" value="GNAT_dom"/>
</dbReference>
<feature type="domain" description="N-acetyltransferase" evidence="1">
    <location>
        <begin position="5"/>
        <end position="180"/>
    </location>
</feature>
<proteinExistence type="predicted"/>
<dbReference type="Gene3D" id="3.40.630.30">
    <property type="match status" value="1"/>
</dbReference>
<dbReference type="EMBL" id="WHNY01000037">
    <property type="protein sequence ID" value="NOU64736.1"/>
    <property type="molecule type" value="Genomic_DNA"/>
</dbReference>
<name>A0ABX1X8N6_9BACL</name>
<dbReference type="InterPro" id="IPR016181">
    <property type="entry name" value="Acyl_CoA_acyltransferase"/>
</dbReference>
<keyword evidence="3" id="KW-1185">Reference proteome</keyword>
<dbReference type="Proteomes" id="UP000653578">
    <property type="component" value="Unassembled WGS sequence"/>
</dbReference>
<protein>
    <submittedName>
        <fullName evidence="2">GNAT family N-acetyltransferase</fullName>
    </submittedName>
</protein>
<evidence type="ECO:0000259" key="1">
    <source>
        <dbReference type="PROSITE" id="PS51186"/>
    </source>
</evidence>
<dbReference type="RefSeq" id="WP_171630449.1">
    <property type="nucleotide sequence ID" value="NZ_WHNY01000037.1"/>
</dbReference>
<sequence length="204" mass="24446">MITTKIFRYDRQREDLYRLLEFRYFAFVEELHYLPSKSEFQLLQMEFDHYDIYSEHIIIEKFNEIIACARVIRCNEIGLPVFDRIMPSLYKQLSLQNTAEVSRLIVKKEYRSSFIYTKLLQTVFDSLLKLQCTYVLADTFINSDSYNLLLSLGLKKASKEYNDVLFSPEIHSIVLYFKMEEMKEKLMKAPTPRQRAFLKSYKMS</sequence>
<organism evidence="2 3">
    <name type="scientific">Paenibacillus plantarum</name>
    <dbReference type="NCBI Taxonomy" id="2654975"/>
    <lineage>
        <taxon>Bacteria</taxon>
        <taxon>Bacillati</taxon>
        <taxon>Bacillota</taxon>
        <taxon>Bacilli</taxon>
        <taxon>Bacillales</taxon>
        <taxon>Paenibacillaceae</taxon>
        <taxon>Paenibacillus</taxon>
    </lineage>
</organism>
<dbReference type="Pfam" id="PF13444">
    <property type="entry name" value="Acetyltransf_5"/>
    <property type="match status" value="1"/>
</dbReference>
<dbReference type="SUPFAM" id="SSF55729">
    <property type="entry name" value="Acyl-CoA N-acyltransferases (Nat)"/>
    <property type="match status" value="1"/>
</dbReference>
<evidence type="ECO:0000313" key="2">
    <source>
        <dbReference type="EMBL" id="NOU64736.1"/>
    </source>
</evidence>
<evidence type="ECO:0000313" key="3">
    <source>
        <dbReference type="Proteomes" id="UP000653578"/>
    </source>
</evidence>